<dbReference type="InterPro" id="IPR050597">
    <property type="entry name" value="Cytochrome_c_Oxidase_Subunit"/>
</dbReference>
<evidence type="ECO:0000256" key="6">
    <source>
        <dbReference type="PROSITE-ProRule" id="PRU00433"/>
    </source>
</evidence>
<dbReference type="GO" id="GO:0020037">
    <property type="term" value="F:heme binding"/>
    <property type="evidence" value="ECO:0007669"/>
    <property type="project" value="InterPro"/>
</dbReference>
<accession>A0A918SWY9</accession>
<keyword evidence="10" id="KW-1185">Reference proteome</keyword>
<evidence type="ECO:0000259" key="8">
    <source>
        <dbReference type="PROSITE" id="PS51007"/>
    </source>
</evidence>
<gene>
    <name evidence="9" type="primary">cycM</name>
    <name evidence="9" type="ORF">GCM10007067_09110</name>
</gene>
<keyword evidence="2 6" id="KW-0349">Heme</keyword>
<keyword evidence="4" id="KW-0249">Electron transport</keyword>
<evidence type="ECO:0000256" key="7">
    <source>
        <dbReference type="SAM" id="MobiDB-lite"/>
    </source>
</evidence>
<dbReference type="EMBL" id="BMYD01000001">
    <property type="protein sequence ID" value="GHA74333.1"/>
    <property type="molecule type" value="Genomic_DNA"/>
</dbReference>
<evidence type="ECO:0000256" key="3">
    <source>
        <dbReference type="ARBA" id="ARBA00022723"/>
    </source>
</evidence>
<name>A0A918SWY9_9GAMM</name>
<sequence>MTNRSILAIALLTLLATGCNNNEAEAEGHTETHNRVSGMSESSAGLPKGSVERGEKLANLKREATGQSCIDCHGPGGNAPIDGAYPKIGGQYSDYLAHALASYRIGRRDNALMKSQAETLSDQQIADLSAYFGSQPSELRTLTNTDGNFTNVDSE</sequence>
<evidence type="ECO:0000313" key="9">
    <source>
        <dbReference type="EMBL" id="GHA74333.1"/>
    </source>
</evidence>
<dbReference type="PROSITE" id="PS51007">
    <property type="entry name" value="CYTC"/>
    <property type="match status" value="1"/>
</dbReference>
<protein>
    <submittedName>
        <fullName evidence="9">Cytochrome c biogenesis protein CcsA</fullName>
    </submittedName>
</protein>
<dbReference type="AlphaFoldDB" id="A0A918SWY9"/>
<dbReference type="InterPro" id="IPR009056">
    <property type="entry name" value="Cyt_c-like_dom"/>
</dbReference>
<evidence type="ECO:0000256" key="4">
    <source>
        <dbReference type="ARBA" id="ARBA00022982"/>
    </source>
</evidence>
<evidence type="ECO:0000313" key="10">
    <source>
        <dbReference type="Proteomes" id="UP000646426"/>
    </source>
</evidence>
<dbReference type="Pfam" id="PF00034">
    <property type="entry name" value="Cytochrom_C"/>
    <property type="match status" value="1"/>
</dbReference>
<dbReference type="Proteomes" id="UP000646426">
    <property type="component" value="Unassembled WGS sequence"/>
</dbReference>
<feature type="domain" description="Cytochrome c" evidence="8">
    <location>
        <begin position="49"/>
        <end position="136"/>
    </location>
</feature>
<dbReference type="PANTHER" id="PTHR33751:SF9">
    <property type="entry name" value="CYTOCHROME C4"/>
    <property type="match status" value="1"/>
</dbReference>
<reference evidence="9" key="2">
    <citation type="submission" date="2020-09" db="EMBL/GenBank/DDBJ databases">
        <authorList>
            <person name="Sun Q."/>
            <person name="Kim S."/>
        </authorList>
    </citation>
    <scope>NUCLEOTIDE SEQUENCE</scope>
    <source>
        <strain evidence="9">KCTC 23077</strain>
    </source>
</reference>
<dbReference type="GO" id="GO:0046872">
    <property type="term" value="F:metal ion binding"/>
    <property type="evidence" value="ECO:0007669"/>
    <property type="project" value="UniProtKB-KW"/>
</dbReference>
<dbReference type="SUPFAM" id="SSF46626">
    <property type="entry name" value="Cytochrome c"/>
    <property type="match status" value="1"/>
</dbReference>
<dbReference type="PROSITE" id="PS51257">
    <property type="entry name" value="PROKAR_LIPOPROTEIN"/>
    <property type="match status" value="1"/>
</dbReference>
<keyword evidence="3 6" id="KW-0479">Metal-binding</keyword>
<dbReference type="GO" id="GO:0009055">
    <property type="term" value="F:electron transfer activity"/>
    <property type="evidence" value="ECO:0007669"/>
    <property type="project" value="InterPro"/>
</dbReference>
<organism evidence="9 10">
    <name type="scientific">Cognatilysobacter bugurensis</name>
    <dbReference type="NCBI Taxonomy" id="543356"/>
    <lineage>
        <taxon>Bacteria</taxon>
        <taxon>Pseudomonadati</taxon>
        <taxon>Pseudomonadota</taxon>
        <taxon>Gammaproteobacteria</taxon>
        <taxon>Lysobacterales</taxon>
        <taxon>Lysobacteraceae</taxon>
        <taxon>Cognatilysobacter</taxon>
    </lineage>
</organism>
<keyword evidence="1" id="KW-0813">Transport</keyword>
<dbReference type="PANTHER" id="PTHR33751">
    <property type="entry name" value="CBB3-TYPE CYTOCHROME C OXIDASE SUBUNIT FIXP"/>
    <property type="match status" value="1"/>
</dbReference>
<comment type="caution">
    <text evidence="9">The sequence shown here is derived from an EMBL/GenBank/DDBJ whole genome shotgun (WGS) entry which is preliminary data.</text>
</comment>
<evidence type="ECO:0000256" key="1">
    <source>
        <dbReference type="ARBA" id="ARBA00022448"/>
    </source>
</evidence>
<dbReference type="InterPro" id="IPR036909">
    <property type="entry name" value="Cyt_c-like_dom_sf"/>
</dbReference>
<keyword evidence="5 6" id="KW-0408">Iron</keyword>
<evidence type="ECO:0000256" key="5">
    <source>
        <dbReference type="ARBA" id="ARBA00023004"/>
    </source>
</evidence>
<feature type="region of interest" description="Disordered" evidence="7">
    <location>
        <begin position="24"/>
        <end position="51"/>
    </location>
</feature>
<proteinExistence type="predicted"/>
<reference evidence="9" key="1">
    <citation type="journal article" date="2014" name="Int. J. Syst. Evol. Microbiol.">
        <title>Complete genome sequence of Corynebacterium casei LMG S-19264T (=DSM 44701T), isolated from a smear-ripened cheese.</title>
        <authorList>
            <consortium name="US DOE Joint Genome Institute (JGI-PGF)"/>
            <person name="Walter F."/>
            <person name="Albersmeier A."/>
            <person name="Kalinowski J."/>
            <person name="Ruckert C."/>
        </authorList>
    </citation>
    <scope>NUCLEOTIDE SEQUENCE</scope>
    <source>
        <strain evidence="9">KCTC 23077</strain>
    </source>
</reference>
<dbReference type="RefSeq" id="WP_189453744.1">
    <property type="nucleotide sequence ID" value="NZ_BMYD01000001.1"/>
</dbReference>
<evidence type="ECO:0000256" key="2">
    <source>
        <dbReference type="ARBA" id="ARBA00022617"/>
    </source>
</evidence>
<dbReference type="Gene3D" id="1.10.760.10">
    <property type="entry name" value="Cytochrome c-like domain"/>
    <property type="match status" value="1"/>
</dbReference>